<evidence type="ECO:0000256" key="3">
    <source>
        <dbReference type="ARBA" id="ARBA00022622"/>
    </source>
</evidence>
<feature type="non-terminal residue" evidence="10">
    <location>
        <position position="1"/>
    </location>
</feature>
<feature type="domain" description="Copper acquisition factor BIM1-like" evidence="9">
    <location>
        <begin position="18"/>
        <end position="169"/>
    </location>
</feature>
<evidence type="ECO:0000256" key="8">
    <source>
        <dbReference type="SAM" id="SignalP"/>
    </source>
</evidence>
<gene>
    <name evidence="10" type="primary">SPOSA6832_02378</name>
</gene>
<keyword evidence="2" id="KW-1003">Cell membrane</keyword>
<proteinExistence type="predicted"/>
<dbReference type="AlphaFoldDB" id="A0A0D6EL58"/>
<dbReference type="PANTHER" id="PTHR34992:SF11">
    <property type="entry name" value="COPPER ACQUISITION FACTOR BIM1-LIKE DOMAIN-CONTAINING PROTEIN"/>
    <property type="match status" value="1"/>
</dbReference>
<keyword evidence="6" id="KW-0325">Glycoprotein</keyword>
<evidence type="ECO:0000256" key="7">
    <source>
        <dbReference type="ARBA" id="ARBA00023288"/>
    </source>
</evidence>
<dbReference type="OrthoDB" id="2146436at2759"/>
<dbReference type="EMBL" id="CENE01000008">
    <property type="protein sequence ID" value="CEQ40742.1"/>
    <property type="molecule type" value="Genomic_DNA"/>
</dbReference>
<reference evidence="11" key="1">
    <citation type="submission" date="2015-02" db="EMBL/GenBank/DDBJ databases">
        <authorList>
            <person name="Gon?alves P."/>
        </authorList>
    </citation>
    <scope>NUCLEOTIDE SEQUENCE [LARGE SCALE GENOMIC DNA]</scope>
</reference>
<keyword evidence="11" id="KW-1185">Reference proteome</keyword>
<organism evidence="10 11">
    <name type="scientific">Sporidiobolus salmonicolor</name>
    <name type="common">Yeast-like fungus</name>
    <name type="synonym">Sporobolomyces salmonicolor</name>
    <dbReference type="NCBI Taxonomy" id="5005"/>
    <lineage>
        <taxon>Eukaryota</taxon>
        <taxon>Fungi</taxon>
        <taxon>Dikarya</taxon>
        <taxon>Basidiomycota</taxon>
        <taxon>Pucciniomycotina</taxon>
        <taxon>Microbotryomycetes</taxon>
        <taxon>Sporidiobolales</taxon>
        <taxon>Sporidiobolaceae</taxon>
        <taxon>Sporobolomyces</taxon>
    </lineage>
</organism>
<protein>
    <submittedName>
        <fullName evidence="10">SPOSA6832_02378-mRNA-1:cds</fullName>
    </submittedName>
</protein>
<dbReference type="Proteomes" id="UP000243876">
    <property type="component" value="Unassembled WGS sequence"/>
</dbReference>
<accession>A0A0D6EL58</accession>
<dbReference type="PANTHER" id="PTHR34992">
    <property type="entry name" value="HYPHAL ANASTAMOSIS-7 PROTEIN"/>
    <property type="match status" value="1"/>
</dbReference>
<dbReference type="GO" id="GO:0005886">
    <property type="term" value="C:plasma membrane"/>
    <property type="evidence" value="ECO:0007669"/>
    <property type="project" value="UniProtKB-SubCell"/>
</dbReference>
<keyword evidence="7" id="KW-0449">Lipoprotein</keyword>
<sequence>MKFSATALSLLAAAGAVRAHFTLDYPATRGFDEDLEPNFCGGFNESSTRVPFSLDSSPLLIDSHHPSAQVGIFISFDQNPTSFADFNQTSSGQAYPMLMPFGTINGQGEWCFNVDVASLNVPNVGNGTLATIQVEFNGGDGILFQCSDVILVENLPTPANVTSMCQNTTSNAASTSSGAPTATGSTGAATQTKKSAANKVGVAGAAAGVLALAGAVVVGW</sequence>
<evidence type="ECO:0000256" key="6">
    <source>
        <dbReference type="ARBA" id="ARBA00023180"/>
    </source>
</evidence>
<evidence type="ECO:0000256" key="4">
    <source>
        <dbReference type="ARBA" id="ARBA00022729"/>
    </source>
</evidence>
<evidence type="ECO:0000256" key="5">
    <source>
        <dbReference type="ARBA" id="ARBA00023136"/>
    </source>
</evidence>
<comment type="subcellular location">
    <subcellularLocation>
        <location evidence="1">Cell membrane</location>
        <topology evidence="1">Lipid-anchor</topology>
        <topology evidence="1">GPI-anchor</topology>
    </subcellularLocation>
</comment>
<evidence type="ECO:0000313" key="10">
    <source>
        <dbReference type="EMBL" id="CEQ40742.1"/>
    </source>
</evidence>
<feature type="chain" id="PRO_5002303316" evidence="8">
    <location>
        <begin position="20"/>
        <end position="220"/>
    </location>
</feature>
<name>A0A0D6EL58_SPOSA</name>
<evidence type="ECO:0000256" key="2">
    <source>
        <dbReference type="ARBA" id="ARBA00022475"/>
    </source>
</evidence>
<dbReference type="InterPro" id="IPR046530">
    <property type="entry name" value="BIM1-like_dom"/>
</dbReference>
<evidence type="ECO:0000313" key="11">
    <source>
        <dbReference type="Proteomes" id="UP000243876"/>
    </source>
</evidence>
<keyword evidence="3" id="KW-0336">GPI-anchor</keyword>
<dbReference type="Pfam" id="PF20238">
    <property type="entry name" value="BIM1-like_dom"/>
    <property type="match status" value="1"/>
</dbReference>
<evidence type="ECO:0000259" key="9">
    <source>
        <dbReference type="Pfam" id="PF20238"/>
    </source>
</evidence>
<keyword evidence="5" id="KW-0472">Membrane</keyword>
<dbReference type="CDD" id="cd21176">
    <property type="entry name" value="LPMO_auxiliary-like"/>
    <property type="match status" value="1"/>
</dbReference>
<evidence type="ECO:0000256" key="1">
    <source>
        <dbReference type="ARBA" id="ARBA00004609"/>
    </source>
</evidence>
<feature type="signal peptide" evidence="8">
    <location>
        <begin position="1"/>
        <end position="19"/>
    </location>
</feature>
<dbReference type="InterPro" id="IPR046936">
    <property type="entry name" value="BIM1-like"/>
</dbReference>
<dbReference type="GO" id="GO:0098552">
    <property type="term" value="C:side of membrane"/>
    <property type="evidence" value="ECO:0007669"/>
    <property type="project" value="UniProtKB-KW"/>
</dbReference>
<keyword evidence="4 8" id="KW-0732">Signal</keyword>